<evidence type="ECO:0000313" key="3">
    <source>
        <dbReference type="Proteomes" id="UP000054350"/>
    </source>
</evidence>
<evidence type="ECO:0000313" key="2">
    <source>
        <dbReference type="EMBL" id="KNE60027.1"/>
    </source>
</evidence>
<dbReference type="CDD" id="cd20557">
    <property type="entry name" value="CYCLIN_ScPCL1-like"/>
    <property type="match status" value="1"/>
</dbReference>
<feature type="region of interest" description="Disordered" evidence="1">
    <location>
        <begin position="161"/>
        <end position="263"/>
    </location>
</feature>
<proteinExistence type="predicted"/>
<reference evidence="3" key="2">
    <citation type="submission" date="2009-11" db="EMBL/GenBank/DDBJ databases">
        <title>The Genome Sequence of Allomyces macrogynus strain ATCC 38327.</title>
        <authorList>
            <consortium name="The Broad Institute Genome Sequencing Platform"/>
            <person name="Russ C."/>
            <person name="Cuomo C."/>
            <person name="Shea T."/>
            <person name="Young S.K."/>
            <person name="Zeng Q."/>
            <person name="Koehrsen M."/>
            <person name="Haas B."/>
            <person name="Borodovsky M."/>
            <person name="Guigo R."/>
            <person name="Alvarado L."/>
            <person name="Berlin A."/>
            <person name="Borenstein D."/>
            <person name="Chen Z."/>
            <person name="Engels R."/>
            <person name="Freedman E."/>
            <person name="Gellesch M."/>
            <person name="Goldberg J."/>
            <person name="Griggs A."/>
            <person name="Gujja S."/>
            <person name="Heiman D."/>
            <person name="Hepburn T."/>
            <person name="Howarth C."/>
            <person name="Jen D."/>
            <person name="Larson L."/>
            <person name="Lewis B."/>
            <person name="Mehta T."/>
            <person name="Park D."/>
            <person name="Pearson M."/>
            <person name="Roberts A."/>
            <person name="Saif S."/>
            <person name="Shenoy N."/>
            <person name="Sisk P."/>
            <person name="Stolte C."/>
            <person name="Sykes S."/>
            <person name="Walk T."/>
            <person name="White J."/>
            <person name="Yandava C."/>
            <person name="Burger G."/>
            <person name="Gray M.W."/>
            <person name="Holland P.W.H."/>
            <person name="King N."/>
            <person name="Lang F.B.F."/>
            <person name="Roger A.J."/>
            <person name="Ruiz-Trillo I."/>
            <person name="Lander E."/>
            <person name="Nusbaum C."/>
        </authorList>
    </citation>
    <scope>NUCLEOTIDE SEQUENCE [LARGE SCALE GENOMIC DNA]</scope>
    <source>
        <strain evidence="3">ATCC 38327</strain>
    </source>
</reference>
<feature type="region of interest" description="Disordered" evidence="1">
    <location>
        <begin position="100"/>
        <end position="143"/>
    </location>
</feature>
<dbReference type="GO" id="GO:0000307">
    <property type="term" value="C:cyclin-dependent protein kinase holoenzyme complex"/>
    <property type="evidence" value="ECO:0007669"/>
    <property type="project" value="TreeGrafter"/>
</dbReference>
<protein>
    <recommendedName>
        <fullName evidence="4">Cyclin N-terminal domain-containing protein</fullName>
    </recommendedName>
</protein>
<dbReference type="VEuPathDB" id="FungiDB:AMAG_18457"/>
<dbReference type="EMBL" id="GG745335">
    <property type="protein sequence ID" value="KNE60027.1"/>
    <property type="molecule type" value="Genomic_DNA"/>
</dbReference>
<organism evidence="2 3">
    <name type="scientific">Allomyces macrogynus (strain ATCC 38327)</name>
    <name type="common">Allomyces javanicus var. macrogynus</name>
    <dbReference type="NCBI Taxonomy" id="578462"/>
    <lineage>
        <taxon>Eukaryota</taxon>
        <taxon>Fungi</taxon>
        <taxon>Fungi incertae sedis</taxon>
        <taxon>Blastocladiomycota</taxon>
        <taxon>Blastocladiomycetes</taxon>
        <taxon>Blastocladiales</taxon>
        <taxon>Blastocladiaceae</taxon>
        <taxon>Allomyces</taxon>
    </lineage>
</organism>
<name>A0A0L0SC66_ALLM3</name>
<dbReference type="Gene3D" id="1.10.472.10">
    <property type="entry name" value="Cyclin-like"/>
    <property type="match status" value="1"/>
</dbReference>
<dbReference type="GO" id="GO:0005634">
    <property type="term" value="C:nucleus"/>
    <property type="evidence" value="ECO:0007669"/>
    <property type="project" value="TreeGrafter"/>
</dbReference>
<evidence type="ECO:0000256" key="1">
    <source>
        <dbReference type="SAM" id="MobiDB-lite"/>
    </source>
</evidence>
<dbReference type="AlphaFoldDB" id="A0A0L0SC66"/>
<dbReference type="PANTHER" id="PTHR15615:SF27">
    <property type="entry name" value="PHO85 CYCLIN CLG1"/>
    <property type="match status" value="1"/>
</dbReference>
<dbReference type="GO" id="GO:0016538">
    <property type="term" value="F:cyclin-dependent protein serine/threonine kinase regulator activity"/>
    <property type="evidence" value="ECO:0007669"/>
    <property type="project" value="TreeGrafter"/>
</dbReference>
<dbReference type="Proteomes" id="UP000054350">
    <property type="component" value="Unassembled WGS sequence"/>
</dbReference>
<feature type="compositionally biased region" description="Low complexity" evidence="1">
    <location>
        <begin position="128"/>
        <end position="143"/>
    </location>
</feature>
<dbReference type="OrthoDB" id="286814at2759"/>
<feature type="compositionally biased region" description="Low complexity" evidence="1">
    <location>
        <begin position="194"/>
        <end position="204"/>
    </location>
</feature>
<keyword evidence="3" id="KW-1185">Reference proteome</keyword>
<feature type="compositionally biased region" description="Pro residues" evidence="1">
    <location>
        <begin position="184"/>
        <end position="193"/>
    </location>
</feature>
<dbReference type="STRING" id="578462.A0A0L0SC66"/>
<dbReference type="PANTHER" id="PTHR15615">
    <property type="match status" value="1"/>
</dbReference>
<evidence type="ECO:0008006" key="4">
    <source>
        <dbReference type="Google" id="ProtNLM"/>
    </source>
</evidence>
<gene>
    <name evidence="2" type="ORF">AMAG_18457</name>
</gene>
<sequence length="263" mass="28079">MAAVILTNKISEDNYISKRSWARVSSLALAELNKMELEILDGLHWHLEIPQQEYNAWIQWLRDLALHWRKIYRSPADVAATRNVPPSPASPVHPGYPPLVTARSNGAAAVPASSSTKNGTMRLDPTQALTSPPVSPAAAAAGNNAQGTTSAAVAVAAAVAPRRVTGRPRARSDSVHHRLHQPSFMPPYGPPAVPQHFQQPLPGQHHQHPTPQSAPGTAVPAPVLHAPNPSAAVTRFRSQSHSVHALPPVVGPPSEPASTRMMP</sequence>
<accession>A0A0L0SC66</accession>
<reference evidence="2 3" key="1">
    <citation type="submission" date="2009-11" db="EMBL/GenBank/DDBJ databases">
        <title>Annotation of Allomyces macrogynus ATCC 38327.</title>
        <authorList>
            <consortium name="The Broad Institute Genome Sequencing Platform"/>
            <person name="Russ C."/>
            <person name="Cuomo C."/>
            <person name="Burger G."/>
            <person name="Gray M.W."/>
            <person name="Holland P.W.H."/>
            <person name="King N."/>
            <person name="Lang F.B.F."/>
            <person name="Roger A.J."/>
            <person name="Ruiz-Trillo I."/>
            <person name="Young S.K."/>
            <person name="Zeng Q."/>
            <person name="Gargeya S."/>
            <person name="Fitzgerald M."/>
            <person name="Haas B."/>
            <person name="Abouelleil A."/>
            <person name="Alvarado L."/>
            <person name="Arachchi H.M."/>
            <person name="Berlin A."/>
            <person name="Chapman S.B."/>
            <person name="Gearin G."/>
            <person name="Goldberg J."/>
            <person name="Griggs A."/>
            <person name="Gujja S."/>
            <person name="Hansen M."/>
            <person name="Heiman D."/>
            <person name="Howarth C."/>
            <person name="Larimer J."/>
            <person name="Lui A."/>
            <person name="MacDonald P.J.P."/>
            <person name="McCowen C."/>
            <person name="Montmayeur A."/>
            <person name="Murphy C."/>
            <person name="Neiman D."/>
            <person name="Pearson M."/>
            <person name="Priest M."/>
            <person name="Roberts A."/>
            <person name="Saif S."/>
            <person name="Shea T."/>
            <person name="Sisk P."/>
            <person name="Stolte C."/>
            <person name="Sykes S."/>
            <person name="Wortman J."/>
            <person name="Nusbaum C."/>
            <person name="Birren B."/>
        </authorList>
    </citation>
    <scope>NUCLEOTIDE SEQUENCE [LARGE SCALE GENOMIC DNA]</scope>
    <source>
        <strain evidence="2 3">ATCC 38327</strain>
    </source>
</reference>
<dbReference type="InterPro" id="IPR013922">
    <property type="entry name" value="Cyclin_PHO80-like"/>
</dbReference>
<dbReference type="GO" id="GO:0019901">
    <property type="term" value="F:protein kinase binding"/>
    <property type="evidence" value="ECO:0007669"/>
    <property type="project" value="InterPro"/>
</dbReference>